<dbReference type="Proteomes" id="UP001055868">
    <property type="component" value="Chromosome"/>
</dbReference>
<dbReference type="NCBIfam" id="NF037982">
    <property type="entry name" value="Nramp_1"/>
    <property type="match status" value="1"/>
</dbReference>
<evidence type="ECO:0000256" key="6">
    <source>
        <dbReference type="SAM" id="MobiDB-lite"/>
    </source>
</evidence>
<dbReference type="PANTHER" id="PTHR11706">
    <property type="entry name" value="SOLUTE CARRIER PROTEIN FAMILY 11 MEMBER"/>
    <property type="match status" value="1"/>
</dbReference>
<name>A0ABY4N2H2_9MICO</name>
<evidence type="ECO:0000256" key="5">
    <source>
        <dbReference type="ARBA" id="ARBA00023136"/>
    </source>
</evidence>
<comment type="subcellular location">
    <subcellularLocation>
        <location evidence="1">Membrane</location>
        <topology evidence="1">Multi-pass membrane protein</topology>
    </subcellularLocation>
</comment>
<dbReference type="EMBL" id="CP097218">
    <property type="protein sequence ID" value="UQN28291.1"/>
    <property type="molecule type" value="Genomic_DNA"/>
</dbReference>
<dbReference type="PRINTS" id="PR00447">
    <property type="entry name" value="NATRESASSCMP"/>
</dbReference>
<sequence length="442" mass="45731">MAEPVVDQRTQAPVPRTEEGRRPGARPDGSREPGPARRPRGPWRTLRLLGPAFVAAVAYVDPGNIAANVTAGARHGYLLLWVLVVANLMAMLVQYLSAKLGAVTGRTLADHLGATLGRRSRLLFWLQAQAMAIATDIAEVVGGAIALRILFGLPLLVGGVIVGAVSMALLAVQSRFGQRPFEHVIIGLLGVITIGFLAGLVVAPPDPVALADGLIPRFDGGGTVLLAASMLGATVMPHAIYLHAGLVRDRHGTDRSPGRITRVVRASRWDVVLSLCLAGTVNIAMLVLAAEALPGIPGTDTIEGAQAAIAAASGPVVGVLFGIGLLASGLASSSVGAYAGSEIMRGLLHRRIPLVLSRLLTLLPALVVLAIGAEPTAALVLSQVVLSLCLPFALVPLVTLTGRRALMGSFANSRPVTVIAWIVVALIVALNLALVPMSLTGE</sequence>
<evidence type="ECO:0000256" key="4">
    <source>
        <dbReference type="ARBA" id="ARBA00022989"/>
    </source>
</evidence>
<evidence type="ECO:0000256" key="3">
    <source>
        <dbReference type="ARBA" id="ARBA00022692"/>
    </source>
</evidence>
<feature type="transmembrane region" description="Helical" evidence="7">
    <location>
        <begin position="268"/>
        <end position="289"/>
    </location>
</feature>
<proteinExistence type="predicted"/>
<dbReference type="PANTHER" id="PTHR11706:SF33">
    <property type="entry name" value="NATURAL RESISTANCE-ASSOCIATED MACROPHAGE PROTEIN 2"/>
    <property type="match status" value="1"/>
</dbReference>
<evidence type="ECO:0000256" key="2">
    <source>
        <dbReference type="ARBA" id="ARBA00022448"/>
    </source>
</evidence>
<dbReference type="InterPro" id="IPR001046">
    <property type="entry name" value="NRAMP_fam"/>
</dbReference>
<dbReference type="NCBIfam" id="NF001923">
    <property type="entry name" value="PRK00701.1"/>
    <property type="match status" value="1"/>
</dbReference>
<keyword evidence="5 7" id="KW-0472">Membrane</keyword>
<protein>
    <submittedName>
        <fullName evidence="8">Nramp family divalent metal transporter</fullName>
    </submittedName>
</protein>
<accession>A0ABY4N2H2</accession>
<evidence type="ECO:0000256" key="1">
    <source>
        <dbReference type="ARBA" id="ARBA00004141"/>
    </source>
</evidence>
<dbReference type="RefSeq" id="WP_249477330.1">
    <property type="nucleotide sequence ID" value="NZ_CP097218.1"/>
</dbReference>
<keyword evidence="4 7" id="KW-1133">Transmembrane helix</keyword>
<evidence type="ECO:0000256" key="7">
    <source>
        <dbReference type="SAM" id="Phobius"/>
    </source>
</evidence>
<feature type="transmembrane region" description="Helical" evidence="7">
    <location>
        <begin position="184"/>
        <end position="203"/>
    </location>
</feature>
<feature type="transmembrane region" description="Helical" evidence="7">
    <location>
        <begin position="77"/>
        <end position="96"/>
    </location>
</feature>
<evidence type="ECO:0000313" key="8">
    <source>
        <dbReference type="EMBL" id="UQN28291.1"/>
    </source>
</evidence>
<gene>
    <name evidence="8" type="ORF">M4486_11590</name>
</gene>
<feature type="transmembrane region" description="Helical" evidence="7">
    <location>
        <begin position="309"/>
        <end position="331"/>
    </location>
</feature>
<evidence type="ECO:0000313" key="9">
    <source>
        <dbReference type="Proteomes" id="UP001055868"/>
    </source>
</evidence>
<keyword evidence="9" id="KW-1185">Reference proteome</keyword>
<reference evidence="8" key="1">
    <citation type="submission" date="2022-05" db="EMBL/GenBank/DDBJ databases">
        <title>Genomic analysis of Brachybacterium sp. CBA3104.</title>
        <authorList>
            <person name="Roh S.W."/>
            <person name="Kim Y.B."/>
            <person name="Kim Y."/>
        </authorList>
    </citation>
    <scope>NUCLEOTIDE SEQUENCE</scope>
    <source>
        <strain evidence="8">CBA3104</strain>
    </source>
</reference>
<feature type="transmembrane region" description="Helical" evidence="7">
    <location>
        <begin position="377"/>
        <end position="398"/>
    </location>
</feature>
<keyword evidence="3 7" id="KW-0812">Transmembrane</keyword>
<feature type="transmembrane region" description="Helical" evidence="7">
    <location>
        <begin position="223"/>
        <end position="247"/>
    </location>
</feature>
<keyword evidence="2" id="KW-0813">Transport</keyword>
<dbReference type="Pfam" id="PF01566">
    <property type="entry name" value="Nramp"/>
    <property type="match status" value="1"/>
</dbReference>
<feature type="transmembrane region" description="Helical" evidence="7">
    <location>
        <begin position="151"/>
        <end position="172"/>
    </location>
</feature>
<feature type="transmembrane region" description="Helical" evidence="7">
    <location>
        <begin position="352"/>
        <end position="371"/>
    </location>
</feature>
<feature type="transmembrane region" description="Helical" evidence="7">
    <location>
        <begin position="418"/>
        <end position="439"/>
    </location>
</feature>
<feature type="region of interest" description="Disordered" evidence="6">
    <location>
        <begin position="1"/>
        <end position="42"/>
    </location>
</feature>
<organism evidence="8 9">
    <name type="scientific">Brachybacterium kimchii</name>
    <dbReference type="NCBI Taxonomy" id="2942909"/>
    <lineage>
        <taxon>Bacteria</taxon>
        <taxon>Bacillati</taxon>
        <taxon>Actinomycetota</taxon>
        <taxon>Actinomycetes</taxon>
        <taxon>Micrococcales</taxon>
        <taxon>Dermabacteraceae</taxon>
        <taxon>Brachybacterium</taxon>
    </lineage>
</organism>